<dbReference type="Gene3D" id="1.10.287.70">
    <property type="match status" value="1"/>
</dbReference>
<evidence type="ECO:0000256" key="6">
    <source>
        <dbReference type="ARBA" id="ARBA00023136"/>
    </source>
</evidence>
<keyword evidence="2" id="KW-0813">Transport</keyword>
<dbReference type="SMART" id="SM00062">
    <property type="entry name" value="PBPb"/>
    <property type="match status" value="1"/>
</dbReference>
<dbReference type="Proteomes" id="UP000248887">
    <property type="component" value="Unassembled WGS sequence"/>
</dbReference>
<dbReference type="SUPFAM" id="SSF53850">
    <property type="entry name" value="Periplasmic binding protein-like II"/>
    <property type="match status" value="1"/>
</dbReference>
<feature type="chain" id="PRO_5016051514" evidence="11">
    <location>
        <begin position="25"/>
        <end position="359"/>
    </location>
</feature>
<organism evidence="14 15">
    <name type="scientific">Ancylobacter novellus</name>
    <name type="common">Thiobacillus novellus</name>
    <dbReference type="NCBI Taxonomy" id="921"/>
    <lineage>
        <taxon>Bacteria</taxon>
        <taxon>Pseudomonadati</taxon>
        <taxon>Pseudomonadota</taxon>
        <taxon>Alphaproteobacteria</taxon>
        <taxon>Hyphomicrobiales</taxon>
        <taxon>Xanthobacteraceae</taxon>
        <taxon>Ancylobacter</taxon>
    </lineage>
</organism>
<evidence type="ECO:0000256" key="9">
    <source>
        <dbReference type="ARBA" id="ARBA00023303"/>
    </source>
</evidence>
<dbReference type="Pfam" id="PF00060">
    <property type="entry name" value="Lig_chan"/>
    <property type="match status" value="1"/>
</dbReference>
<dbReference type="Gene3D" id="3.40.190.10">
    <property type="entry name" value="Periplasmic binding protein-like II"/>
    <property type="match status" value="2"/>
</dbReference>
<keyword evidence="11" id="KW-0732">Signal</keyword>
<evidence type="ECO:0000256" key="10">
    <source>
        <dbReference type="SAM" id="Phobius"/>
    </source>
</evidence>
<feature type="domain" description="Ionotropic glutamate receptor C-terminal" evidence="13">
    <location>
        <begin position="31"/>
        <end position="358"/>
    </location>
</feature>
<reference evidence="14 15" key="1">
    <citation type="submission" date="2017-08" db="EMBL/GenBank/DDBJ databases">
        <title>Infants hospitalized years apart are colonized by the same room-sourced microbial strains.</title>
        <authorList>
            <person name="Brooks B."/>
            <person name="Olm M.R."/>
            <person name="Firek B.A."/>
            <person name="Baker R."/>
            <person name="Thomas B.C."/>
            <person name="Morowitz M.J."/>
            <person name="Banfield J.F."/>
        </authorList>
    </citation>
    <scope>NUCLEOTIDE SEQUENCE [LARGE SCALE GENOMIC DNA]</scope>
    <source>
        <strain evidence="14">S2_005_001_R2_27</strain>
    </source>
</reference>
<dbReference type="InterPro" id="IPR001320">
    <property type="entry name" value="Iontro_rcpt_C"/>
</dbReference>
<feature type="signal peptide" evidence="11">
    <location>
        <begin position="1"/>
        <end position="24"/>
    </location>
</feature>
<keyword evidence="8" id="KW-0325">Glycoprotein</keyword>
<comment type="subcellular location">
    <subcellularLocation>
        <location evidence="1">Membrane</location>
        <topology evidence="1">Multi-pass membrane protein</topology>
    </subcellularLocation>
</comment>
<evidence type="ECO:0000259" key="12">
    <source>
        <dbReference type="SMART" id="SM00062"/>
    </source>
</evidence>
<feature type="transmembrane region" description="Helical" evidence="10">
    <location>
        <begin position="144"/>
        <end position="162"/>
    </location>
</feature>
<dbReference type="InterPro" id="IPR015683">
    <property type="entry name" value="Ionotropic_Glu_rcpt"/>
</dbReference>
<feature type="transmembrane region" description="Helical" evidence="10">
    <location>
        <begin position="202"/>
        <end position="222"/>
    </location>
</feature>
<keyword evidence="3 10" id="KW-0812">Transmembrane</keyword>
<name>A0A2W5R3H9_ANCNO</name>
<evidence type="ECO:0000256" key="11">
    <source>
        <dbReference type="SAM" id="SignalP"/>
    </source>
</evidence>
<dbReference type="EMBL" id="QFQD01000009">
    <property type="protein sequence ID" value="PZQ84478.1"/>
    <property type="molecule type" value="Genomic_DNA"/>
</dbReference>
<proteinExistence type="predicted"/>
<accession>A0A2W5R3H9</accession>
<evidence type="ECO:0000256" key="7">
    <source>
        <dbReference type="ARBA" id="ARBA00023170"/>
    </source>
</evidence>
<gene>
    <name evidence="14" type="ORF">DI549_04725</name>
</gene>
<evidence type="ECO:0000313" key="14">
    <source>
        <dbReference type="EMBL" id="PZQ84478.1"/>
    </source>
</evidence>
<evidence type="ECO:0000256" key="2">
    <source>
        <dbReference type="ARBA" id="ARBA00022448"/>
    </source>
</evidence>
<feature type="domain" description="Solute-binding protein family 3/N-terminal" evidence="12">
    <location>
        <begin position="31"/>
        <end position="359"/>
    </location>
</feature>
<evidence type="ECO:0000256" key="8">
    <source>
        <dbReference type="ARBA" id="ARBA00023180"/>
    </source>
</evidence>
<dbReference type="SUPFAM" id="SSF81324">
    <property type="entry name" value="Voltage-gated potassium channels"/>
    <property type="match status" value="1"/>
</dbReference>
<dbReference type="Pfam" id="PF00497">
    <property type="entry name" value="SBP_bac_3"/>
    <property type="match status" value="1"/>
</dbReference>
<keyword evidence="7" id="KW-0675">Receptor</keyword>
<dbReference type="InterPro" id="IPR001638">
    <property type="entry name" value="Solute-binding_3/MltF_N"/>
</dbReference>
<evidence type="ECO:0000313" key="15">
    <source>
        <dbReference type="Proteomes" id="UP000248887"/>
    </source>
</evidence>
<comment type="caution">
    <text evidence="14">The sequence shown here is derived from an EMBL/GenBank/DDBJ whole genome shotgun (WGS) entry which is preliminary data.</text>
</comment>
<dbReference type="GO" id="GO:0016020">
    <property type="term" value="C:membrane"/>
    <property type="evidence" value="ECO:0007669"/>
    <property type="project" value="UniProtKB-SubCell"/>
</dbReference>
<evidence type="ECO:0000256" key="5">
    <source>
        <dbReference type="ARBA" id="ARBA00023065"/>
    </source>
</evidence>
<keyword evidence="6 10" id="KW-0472">Membrane</keyword>
<keyword evidence="4 10" id="KW-1133">Transmembrane helix</keyword>
<evidence type="ECO:0000256" key="1">
    <source>
        <dbReference type="ARBA" id="ARBA00004141"/>
    </source>
</evidence>
<evidence type="ECO:0000256" key="4">
    <source>
        <dbReference type="ARBA" id="ARBA00022989"/>
    </source>
</evidence>
<dbReference type="GO" id="GO:0015276">
    <property type="term" value="F:ligand-gated monoatomic ion channel activity"/>
    <property type="evidence" value="ECO:0007669"/>
    <property type="project" value="InterPro"/>
</dbReference>
<evidence type="ECO:0000256" key="3">
    <source>
        <dbReference type="ARBA" id="ARBA00022692"/>
    </source>
</evidence>
<dbReference type="AlphaFoldDB" id="A0A2W5R3H9"/>
<dbReference type="PANTHER" id="PTHR18966">
    <property type="entry name" value="IONOTROPIC GLUTAMATE RECEPTOR"/>
    <property type="match status" value="1"/>
</dbReference>
<evidence type="ECO:0000259" key="13">
    <source>
        <dbReference type="SMART" id="SM00079"/>
    </source>
</evidence>
<keyword evidence="9" id="KW-0407">Ion channel</keyword>
<protein>
    <submittedName>
        <fullName evidence="14">ABC transporter substrate-binding protein</fullName>
    </submittedName>
</protein>
<sequence length="359" mass="39450">MQLRWLLPLLLVLIFGAGASAQQAEPPSETALKVGLLIEPPFVQPVTGGYSGMAVELWERVADKEGLDYTYQTFPNIHDLLAAVTARHIDIAVAPLTVTEDRLKRMDFTQPWHNAGLRVMIEENRSHGFREMLKGLYDGGHLRVYLWIVGIVLGATLLLTIVDRIFDDEFPRAWHEGLAESFYHVMSVATSGKANHKHIFGVAGRVLAALWMVCGVALVAYVTSTITSVMTTNALTNQIHGFADLDGRTVGVLKGSVGEAYVRDRGLGIVSYDNLQQAVDGLLEREVHALVADGPVLEFYDRSHPELPITEVGPTVRREMLAFALPQGSALVRPISVGIIAATEDGFVDRLRRKYLGSD</sequence>
<dbReference type="SMART" id="SM00079">
    <property type="entry name" value="PBPe"/>
    <property type="match status" value="1"/>
</dbReference>
<keyword evidence="5" id="KW-0406">Ion transport</keyword>